<feature type="domain" description="DUF2231" evidence="3">
    <location>
        <begin position="66"/>
        <end position="199"/>
    </location>
</feature>
<keyword evidence="1" id="KW-1133">Transmembrane helix</keyword>
<feature type="transmembrane region" description="Helical" evidence="1">
    <location>
        <begin position="70"/>
        <end position="92"/>
    </location>
</feature>
<dbReference type="Pfam" id="PF09990">
    <property type="entry name" value="DUF2231"/>
    <property type="match status" value="1"/>
</dbReference>
<evidence type="ECO:0000259" key="3">
    <source>
        <dbReference type="Pfam" id="PF09990"/>
    </source>
</evidence>
<protein>
    <recommendedName>
        <fullName evidence="3">DUF2231 domain-containing protein</fullName>
    </recommendedName>
</protein>
<keyword evidence="1" id="KW-0812">Transmembrane</keyword>
<evidence type="ECO:0000256" key="1">
    <source>
        <dbReference type="SAM" id="Phobius"/>
    </source>
</evidence>
<dbReference type="InterPro" id="IPR019251">
    <property type="entry name" value="DUF2231_TM"/>
</dbReference>
<evidence type="ECO:0000313" key="4">
    <source>
        <dbReference type="EMBL" id="QGY45803.1"/>
    </source>
</evidence>
<keyword evidence="5" id="KW-1185">Reference proteome</keyword>
<dbReference type="RefSeq" id="WP_158868943.1">
    <property type="nucleotide sequence ID" value="NZ_CP046401.1"/>
</dbReference>
<feature type="transmembrane region" description="Helical" evidence="1">
    <location>
        <begin position="169"/>
        <end position="188"/>
    </location>
</feature>
<evidence type="ECO:0000313" key="5">
    <source>
        <dbReference type="Proteomes" id="UP000428260"/>
    </source>
</evidence>
<organism evidence="4 5">
    <name type="scientific">Maribellus comscasis</name>
    <dbReference type="NCBI Taxonomy" id="2681766"/>
    <lineage>
        <taxon>Bacteria</taxon>
        <taxon>Pseudomonadati</taxon>
        <taxon>Bacteroidota</taxon>
        <taxon>Bacteroidia</taxon>
        <taxon>Marinilabiliales</taxon>
        <taxon>Prolixibacteraceae</taxon>
        <taxon>Maribellus</taxon>
    </lineage>
</organism>
<feature type="transmembrane region" description="Helical" evidence="1">
    <location>
        <begin position="139"/>
        <end position="157"/>
    </location>
</feature>
<reference evidence="4 5" key="1">
    <citation type="submission" date="2019-11" db="EMBL/GenBank/DDBJ databases">
        <authorList>
            <person name="Zheng R.K."/>
            <person name="Sun C.M."/>
        </authorList>
    </citation>
    <scope>NUCLEOTIDE SEQUENCE [LARGE SCALE GENOMIC DNA]</scope>
    <source>
        <strain evidence="4 5">WC007</strain>
    </source>
</reference>
<accession>A0A6I6K2Q0</accession>
<dbReference type="KEGG" id="mcos:GM418_19630"/>
<feature type="signal peptide" evidence="2">
    <location>
        <begin position="1"/>
        <end position="23"/>
    </location>
</feature>
<keyword evidence="2" id="KW-0732">Signal</keyword>
<name>A0A6I6K2Q0_9BACT</name>
<dbReference type="EMBL" id="CP046401">
    <property type="protein sequence ID" value="QGY45803.1"/>
    <property type="molecule type" value="Genomic_DNA"/>
</dbReference>
<evidence type="ECO:0000256" key="2">
    <source>
        <dbReference type="SAM" id="SignalP"/>
    </source>
</evidence>
<keyword evidence="1" id="KW-0472">Membrane</keyword>
<dbReference type="AlphaFoldDB" id="A0A6I6K2Q0"/>
<gene>
    <name evidence="4" type="ORF">GM418_19630</name>
</gene>
<sequence length="210" mass="23379">MAQIDKIITLFTLILLLSFPVLAQEHSHSDSAKEETSVVVEEGLPEAEEIPATENSTFASWDEFPNLHPMVVHFPIVLLLVALLSQFIGLFAYRKEMSWVTIFLLTGGFIGALLAGLVFHPHTSELPENVKQVFETHEYYAFLTIWLAAIALVLKIISHFTNRKTWFEVIVFLVLGASALTVSLAGHLGSQMVFIEEVGAGGNYIEQHDK</sequence>
<feature type="transmembrane region" description="Helical" evidence="1">
    <location>
        <begin position="99"/>
        <end position="119"/>
    </location>
</feature>
<proteinExistence type="predicted"/>
<dbReference type="Proteomes" id="UP000428260">
    <property type="component" value="Chromosome"/>
</dbReference>
<feature type="chain" id="PRO_5026133182" description="DUF2231 domain-containing protein" evidence="2">
    <location>
        <begin position="24"/>
        <end position="210"/>
    </location>
</feature>